<evidence type="ECO:0000313" key="1">
    <source>
        <dbReference type="EMBL" id="UGO50937.1"/>
    </source>
</evidence>
<evidence type="ECO:0000313" key="2">
    <source>
        <dbReference type="Proteomes" id="UP000827544"/>
    </source>
</evidence>
<dbReference type="EMBL" id="OK499992">
    <property type="protein sequence ID" value="UGO50937.1"/>
    <property type="molecule type" value="Genomic_DNA"/>
</dbReference>
<keyword evidence="2" id="KW-1185">Reference proteome</keyword>
<organism evidence="1 2">
    <name type="scientific">Bacillus phage vB_BanS_Nate</name>
    <dbReference type="NCBI Taxonomy" id="2894788"/>
    <lineage>
        <taxon>Viruses</taxon>
        <taxon>Duplodnaviria</taxon>
        <taxon>Heunggongvirae</taxon>
        <taxon>Uroviricota</taxon>
        <taxon>Caudoviricetes</taxon>
        <taxon>Joanripponvirinae</taxon>
        <taxon>Natevirus</taxon>
        <taxon>Natevirus nate</taxon>
    </lineage>
</organism>
<accession>A0AAE8YY19</accession>
<sequence>MRTFVIEVSQNGGEYYGKVSIKGDVITKINVNTILVDGIEICFEHEYITDIKEER</sequence>
<proteinExistence type="predicted"/>
<name>A0AAE8YY19_9CAUD</name>
<dbReference type="Proteomes" id="UP000827544">
    <property type="component" value="Segment"/>
</dbReference>
<gene>
    <name evidence="1" type="ORF">NATE_84</name>
</gene>
<protein>
    <submittedName>
        <fullName evidence="1">Uncharacterized protein</fullName>
    </submittedName>
</protein>
<reference evidence="1" key="1">
    <citation type="submission" date="2021-10" db="EMBL/GenBank/DDBJ databases">
        <authorList>
            <person name="Lavering E.D."/>
            <person name="James R."/>
            <person name="Fairholm J.D."/>
            <person name="Ogilvie B.H."/>
            <person name="Thurgood T.L."/>
            <person name="Robison R.A."/>
            <person name="Grose J.H."/>
        </authorList>
    </citation>
    <scope>NUCLEOTIDE SEQUENCE</scope>
</reference>